<dbReference type="EMBL" id="CAJNIZ010016446">
    <property type="protein sequence ID" value="CAE7385978.1"/>
    <property type="molecule type" value="Genomic_DNA"/>
</dbReference>
<comment type="caution">
    <text evidence="1">The sequence shown here is derived from an EMBL/GenBank/DDBJ whole genome shotgun (WGS) entry which is preliminary data.</text>
</comment>
<dbReference type="AlphaFoldDB" id="A0A812QBE2"/>
<organism evidence="1 2">
    <name type="scientific">Symbiodinium pilosum</name>
    <name type="common">Dinoflagellate</name>
    <dbReference type="NCBI Taxonomy" id="2952"/>
    <lineage>
        <taxon>Eukaryota</taxon>
        <taxon>Sar</taxon>
        <taxon>Alveolata</taxon>
        <taxon>Dinophyceae</taxon>
        <taxon>Suessiales</taxon>
        <taxon>Symbiodiniaceae</taxon>
        <taxon>Symbiodinium</taxon>
    </lineage>
</organism>
<accession>A0A812QBE2</accession>
<name>A0A812QBE2_SYMPI</name>
<sequence length="192" mass="20666">MSLAALVTRNAALRCHGGDAEKAATDAFAEDSTEELQERLLRLVPVVGLPASVLYPLWRLLRRTCLVASLFGHDLQQEAVLAQVLAAAGGLGSVPAAERRVETMAKALWQQMAGRWAKALPVASLITQILDLQGKGEQLVIQLFREGPGVQDFSRELDAEPTLADVLQLLRDTGRQTLAAAAGVARTWHGQP</sequence>
<evidence type="ECO:0000313" key="1">
    <source>
        <dbReference type="EMBL" id="CAE7385978.1"/>
    </source>
</evidence>
<reference evidence="1" key="1">
    <citation type="submission" date="2021-02" db="EMBL/GenBank/DDBJ databases">
        <authorList>
            <person name="Dougan E. K."/>
            <person name="Rhodes N."/>
            <person name="Thang M."/>
            <person name="Chan C."/>
        </authorList>
    </citation>
    <scope>NUCLEOTIDE SEQUENCE</scope>
</reference>
<proteinExistence type="predicted"/>
<dbReference type="Proteomes" id="UP000649617">
    <property type="component" value="Unassembled WGS sequence"/>
</dbReference>
<protein>
    <submittedName>
        <fullName evidence="1">Uncharacterized protein</fullName>
    </submittedName>
</protein>
<keyword evidence="2" id="KW-1185">Reference proteome</keyword>
<evidence type="ECO:0000313" key="2">
    <source>
        <dbReference type="Proteomes" id="UP000649617"/>
    </source>
</evidence>
<gene>
    <name evidence="1" type="ORF">SPIL2461_LOCUS9445</name>
</gene>
<dbReference type="OrthoDB" id="439488at2759"/>